<reference evidence="3" key="1">
    <citation type="submission" date="2020-10" db="EMBL/GenBank/DDBJ databases">
        <authorList>
            <person name="Gilroy R."/>
        </authorList>
    </citation>
    <scope>NUCLEOTIDE SEQUENCE</scope>
    <source>
        <strain evidence="3">CHK195-26880</strain>
    </source>
</reference>
<evidence type="ECO:0000259" key="1">
    <source>
        <dbReference type="Pfam" id="PF13173"/>
    </source>
</evidence>
<dbReference type="InterPro" id="IPR041682">
    <property type="entry name" value="AAA_14"/>
</dbReference>
<dbReference type="Pfam" id="PF13173">
    <property type="entry name" value="AAA_14"/>
    <property type="match status" value="1"/>
</dbReference>
<dbReference type="PANTHER" id="PTHR33295">
    <property type="entry name" value="ATPASE"/>
    <property type="match status" value="1"/>
</dbReference>
<keyword evidence="3" id="KW-0547">Nucleotide-binding</keyword>
<dbReference type="PANTHER" id="PTHR33295:SF20">
    <property type="entry name" value="ATPASE"/>
    <property type="match status" value="1"/>
</dbReference>
<comment type="caution">
    <text evidence="3">The sequence shown here is derived from an EMBL/GenBank/DDBJ whole genome shotgun (WGS) entry which is preliminary data.</text>
</comment>
<feature type="domain" description="DUF4143" evidence="2">
    <location>
        <begin position="197"/>
        <end position="343"/>
    </location>
</feature>
<keyword evidence="3" id="KW-0067">ATP-binding</keyword>
<sequence length="400" mass="46620">MIERTEYLEELKRWKDKDLIKVITGIRRCGKSTLFQLFIDYLKSTGINNEQIISINLEDADYNFEDYKQLYDYIKEKMDSKKTYYVFLDEVQNVPMFQKAVDSLYIKKNVDVYITGSNAYLLSGELATLLSGRYIEIKMLPLSFKEYVSAFDDNNYQQLFLNYMKNGGMPGNISIIKSNPNDLDKYLDGIFSTIVYKDIMARNNINDKMLLESVLKFIFDSIGSPISTKKISDTLTSKGMSTSNHTVEKYIIAFIESFLIYKAERFDVKGKNLLARDYKYYVVDQGLRSYLLGKKADNDMGHILENIVYLELLRRGYRVYVGKVDDLEVDFVAESRDGLKYFQVALTVRDEKVLERELRSLQKTGDHYPKYLLTLDMDLESDYDGITKINVVDWLLQDNN</sequence>
<dbReference type="EMBL" id="DVKQ01000101">
    <property type="protein sequence ID" value="HIT38401.1"/>
    <property type="molecule type" value="Genomic_DNA"/>
</dbReference>
<dbReference type="InterPro" id="IPR027417">
    <property type="entry name" value="P-loop_NTPase"/>
</dbReference>
<dbReference type="InterPro" id="IPR025420">
    <property type="entry name" value="DUF4143"/>
</dbReference>
<dbReference type="Gene3D" id="3.40.50.300">
    <property type="entry name" value="P-loop containing nucleotide triphosphate hydrolases"/>
    <property type="match status" value="1"/>
</dbReference>
<evidence type="ECO:0000259" key="2">
    <source>
        <dbReference type="Pfam" id="PF13635"/>
    </source>
</evidence>
<protein>
    <submittedName>
        <fullName evidence="3">ATP-binding protein</fullName>
    </submittedName>
</protein>
<reference evidence="3" key="2">
    <citation type="journal article" date="2021" name="PeerJ">
        <title>Extensive microbial diversity within the chicken gut microbiome revealed by metagenomics and culture.</title>
        <authorList>
            <person name="Gilroy R."/>
            <person name="Ravi A."/>
            <person name="Getino M."/>
            <person name="Pursley I."/>
            <person name="Horton D.L."/>
            <person name="Alikhan N.F."/>
            <person name="Baker D."/>
            <person name="Gharbi K."/>
            <person name="Hall N."/>
            <person name="Watson M."/>
            <person name="Adriaenssens E.M."/>
            <person name="Foster-Nyarko E."/>
            <person name="Jarju S."/>
            <person name="Secka A."/>
            <person name="Antonio M."/>
            <person name="Oren A."/>
            <person name="Chaudhuri R.R."/>
            <person name="La Ragione R."/>
            <person name="Hildebrand F."/>
            <person name="Pallen M.J."/>
        </authorList>
    </citation>
    <scope>NUCLEOTIDE SEQUENCE</scope>
    <source>
        <strain evidence="3">CHK195-26880</strain>
    </source>
</reference>
<accession>A0A9D1GCR7</accession>
<gene>
    <name evidence="3" type="ORF">IAB59_07995</name>
</gene>
<organism evidence="3 4">
    <name type="scientific">Candidatus Onthousia faecipullorum</name>
    <dbReference type="NCBI Taxonomy" id="2840887"/>
    <lineage>
        <taxon>Bacteria</taxon>
        <taxon>Bacillati</taxon>
        <taxon>Bacillota</taxon>
        <taxon>Bacilli</taxon>
        <taxon>Candidatus Onthousia</taxon>
    </lineage>
</organism>
<evidence type="ECO:0000313" key="4">
    <source>
        <dbReference type="Proteomes" id="UP000886833"/>
    </source>
</evidence>
<name>A0A9D1GCR7_9FIRM</name>
<feature type="domain" description="AAA" evidence="1">
    <location>
        <begin position="20"/>
        <end position="147"/>
    </location>
</feature>
<dbReference type="SUPFAM" id="SSF52540">
    <property type="entry name" value="P-loop containing nucleoside triphosphate hydrolases"/>
    <property type="match status" value="1"/>
</dbReference>
<dbReference type="GO" id="GO:0005524">
    <property type="term" value="F:ATP binding"/>
    <property type="evidence" value="ECO:0007669"/>
    <property type="project" value="UniProtKB-KW"/>
</dbReference>
<evidence type="ECO:0000313" key="3">
    <source>
        <dbReference type="EMBL" id="HIT38401.1"/>
    </source>
</evidence>
<dbReference type="AlphaFoldDB" id="A0A9D1GCR7"/>
<dbReference type="Pfam" id="PF13635">
    <property type="entry name" value="DUF4143"/>
    <property type="match status" value="1"/>
</dbReference>
<dbReference type="Proteomes" id="UP000886833">
    <property type="component" value="Unassembled WGS sequence"/>
</dbReference>
<proteinExistence type="predicted"/>